<gene>
    <name evidence="5" type="ORF">GNP95_13740</name>
</gene>
<organism evidence="5 6">
    <name type="scientific">Paenibacillus woosongensis</name>
    <dbReference type="NCBI Taxonomy" id="307580"/>
    <lineage>
        <taxon>Bacteria</taxon>
        <taxon>Bacillati</taxon>
        <taxon>Bacillota</taxon>
        <taxon>Bacilli</taxon>
        <taxon>Bacillales</taxon>
        <taxon>Paenibacillaceae</taxon>
        <taxon>Paenibacillus</taxon>
    </lineage>
</organism>
<dbReference type="AlphaFoldDB" id="A0A7X2Z207"/>
<feature type="domain" description="HTH araC/xylS-type" evidence="4">
    <location>
        <begin position="208"/>
        <end position="306"/>
    </location>
</feature>
<dbReference type="SUPFAM" id="SSF46689">
    <property type="entry name" value="Homeodomain-like"/>
    <property type="match status" value="2"/>
</dbReference>
<dbReference type="Proteomes" id="UP000447876">
    <property type="component" value="Unassembled WGS sequence"/>
</dbReference>
<dbReference type="PANTHER" id="PTHR43280:SF28">
    <property type="entry name" value="HTH-TYPE TRANSCRIPTIONAL ACTIVATOR RHAS"/>
    <property type="match status" value="1"/>
</dbReference>
<dbReference type="Gene3D" id="2.60.120.10">
    <property type="entry name" value="Jelly Rolls"/>
    <property type="match status" value="1"/>
</dbReference>
<keyword evidence="2" id="KW-0238">DNA-binding</keyword>
<dbReference type="InterPro" id="IPR014710">
    <property type="entry name" value="RmlC-like_jellyroll"/>
</dbReference>
<evidence type="ECO:0000256" key="3">
    <source>
        <dbReference type="ARBA" id="ARBA00023163"/>
    </source>
</evidence>
<name>A0A7X2Z207_9BACL</name>
<comment type="caution">
    <text evidence="5">The sequence shown here is derived from an EMBL/GenBank/DDBJ whole genome shotgun (WGS) entry which is preliminary data.</text>
</comment>
<dbReference type="GO" id="GO:0003700">
    <property type="term" value="F:DNA-binding transcription factor activity"/>
    <property type="evidence" value="ECO:0007669"/>
    <property type="project" value="InterPro"/>
</dbReference>
<proteinExistence type="predicted"/>
<evidence type="ECO:0000256" key="1">
    <source>
        <dbReference type="ARBA" id="ARBA00023015"/>
    </source>
</evidence>
<dbReference type="InterPro" id="IPR009057">
    <property type="entry name" value="Homeodomain-like_sf"/>
</dbReference>
<reference evidence="5 6" key="1">
    <citation type="submission" date="2019-11" db="EMBL/GenBank/DDBJ databases">
        <title>Draft genome sequences of five Paenibacillus species of dairy origin.</title>
        <authorList>
            <person name="Olajide A.M."/>
            <person name="Chen S."/>
            <person name="Lapointe G."/>
        </authorList>
    </citation>
    <scope>NUCLEOTIDE SEQUENCE [LARGE SCALE GENOMIC DNA]</scope>
    <source>
        <strain evidence="5 6">12CR55</strain>
    </source>
</reference>
<dbReference type="InterPro" id="IPR018062">
    <property type="entry name" value="HTH_AraC-typ_CS"/>
</dbReference>
<accession>A0A7X2Z207</accession>
<dbReference type="SMART" id="SM00342">
    <property type="entry name" value="HTH_ARAC"/>
    <property type="match status" value="1"/>
</dbReference>
<evidence type="ECO:0000259" key="4">
    <source>
        <dbReference type="PROSITE" id="PS01124"/>
    </source>
</evidence>
<dbReference type="OrthoDB" id="182534at2"/>
<dbReference type="InterPro" id="IPR018060">
    <property type="entry name" value="HTH_AraC"/>
</dbReference>
<dbReference type="RefSeq" id="WP_155611452.1">
    <property type="nucleotide sequence ID" value="NZ_WNZW01000004.1"/>
</dbReference>
<evidence type="ECO:0000313" key="6">
    <source>
        <dbReference type="Proteomes" id="UP000447876"/>
    </source>
</evidence>
<dbReference type="InterPro" id="IPR003313">
    <property type="entry name" value="AraC-bd"/>
</dbReference>
<dbReference type="Pfam" id="PF02311">
    <property type="entry name" value="AraC_binding"/>
    <property type="match status" value="1"/>
</dbReference>
<dbReference type="PROSITE" id="PS01124">
    <property type="entry name" value="HTH_ARAC_FAMILY_2"/>
    <property type="match status" value="1"/>
</dbReference>
<protein>
    <submittedName>
        <fullName evidence="5">Helix-turn-helix domain-containing protein</fullName>
    </submittedName>
</protein>
<evidence type="ECO:0000313" key="5">
    <source>
        <dbReference type="EMBL" id="MUG46053.1"/>
    </source>
</evidence>
<dbReference type="PROSITE" id="PS00041">
    <property type="entry name" value="HTH_ARAC_FAMILY_1"/>
    <property type="match status" value="1"/>
</dbReference>
<dbReference type="Pfam" id="PF12833">
    <property type="entry name" value="HTH_18"/>
    <property type="match status" value="1"/>
</dbReference>
<dbReference type="SUPFAM" id="SSF51215">
    <property type="entry name" value="Regulatory protein AraC"/>
    <property type="match status" value="1"/>
</dbReference>
<dbReference type="Gene3D" id="1.10.10.60">
    <property type="entry name" value="Homeodomain-like"/>
    <property type="match status" value="2"/>
</dbReference>
<dbReference type="GO" id="GO:0043565">
    <property type="term" value="F:sequence-specific DNA binding"/>
    <property type="evidence" value="ECO:0007669"/>
    <property type="project" value="InterPro"/>
</dbReference>
<dbReference type="InterPro" id="IPR037923">
    <property type="entry name" value="HTH-like"/>
</dbReference>
<keyword evidence="3" id="KW-0804">Transcription</keyword>
<evidence type="ECO:0000256" key="2">
    <source>
        <dbReference type="ARBA" id="ARBA00023125"/>
    </source>
</evidence>
<sequence length="322" mass="35982">MKPSSISIQRDQINLPPQFPLHVSKTEGVSPLFQRLHWHRALEINWITCGSGIYVINGQEYPFSAGDIFLINSEDLHRAYEGNDLEMVILMMEPALLATEQRYDPEILLPFRDTGSHFSNHISHEFPGSKRLAGYIETIYAEFAAQKPSHASIIRGLLLQLLGEVNRSFRLQDIIAGGATGMGETTSLTTSAKTNRSASGRRQLEQMRAVILALEAEVSRPWTLKEMAEIAHLSPSRFSALFNQVVGTSPLHYLVQLRLDHAVDLLGQGERSVLEIAEQCGFRNLSNFNRLFLNYLGATPTAMRRRLQGEQVAKSSAGDPKQ</sequence>
<keyword evidence="1" id="KW-0805">Transcription regulation</keyword>
<dbReference type="EMBL" id="WNZW01000004">
    <property type="protein sequence ID" value="MUG46053.1"/>
    <property type="molecule type" value="Genomic_DNA"/>
</dbReference>
<dbReference type="PANTHER" id="PTHR43280">
    <property type="entry name" value="ARAC-FAMILY TRANSCRIPTIONAL REGULATOR"/>
    <property type="match status" value="1"/>
</dbReference>